<dbReference type="AlphaFoldDB" id="A0A9X1MCP5"/>
<evidence type="ECO:0000313" key="2">
    <source>
        <dbReference type="Proteomes" id="UP001139158"/>
    </source>
</evidence>
<protein>
    <submittedName>
        <fullName evidence="1">DivIVA domain-containing protein</fullName>
    </submittedName>
</protein>
<keyword evidence="2" id="KW-1185">Reference proteome</keyword>
<evidence type="ECO:0000313" key="1">
    <source>
        <dbReference type="EMBL" id="MCC3297106.1"/>
    </source>
</evidence>
<dbReference type="EMBL" id="JAJFZV010000004">
    <property type="protein sequence ID" value="MCC3297106.1"/>
    <property type="molecule type" value="Genomic_DNA"/>
</dbReference>
<name>A0A9X1MCP5_9MICC</name>
<proteinExistence type="predicted"/>
<sequence>MNMNDVRQASAPFERVSRREYGYNVRQVDEFLTKARNYYNAETPGAKVITSRHVRSMAFDPAKGGYEAQAVDAALDRLEDVFAQRERDRLIQEKGEEAWLIQIGRTSAVLRARLHRKPGERFRRPSKKRAPSYNVRDVDALCNELLGYFEHDKPLSVDVVRRAVFREAKGEAGYEETQVDAFLDRVVELMAAID</sequence>
<dbReference type="NCBIfam" id="TIGR03544">
    <property type="entry name" value="DivI1A_domain"/>
    <property type="match status" value="2"/>
</dbReference>
<gene>
    <name evidence="1" type="ORF">LJ757_04705</name>
</gene>
<reference evidence="1" key="1">
    <citation type="submission" date="2021-10" db="EMBL/GenBank/DDBJ databases">
        <title>Novel species in genus Arthrobacter.</title>
        <authorList>
            <person name="Liu Y."/>
        </authorList>
    </citation>
    <scope>NUCLEOTIDE SEQUENCE</scope>
    <source>
        <strain evidence="1">Zg-Y453</strain>
    </source>
</reference>
<organism evidence="1 2">
    <name type="scientific">Arthrobacter caoxuetaonis</name>
    <dbReference type="NCBI Taxonomy" id="2886935"/>
    <lineage>
        <taxon>Bacteria</taxon>
        <taxon>Bacillati</taxon>
        <taxon>Actinomycetota</taxon>
        <taxon>Actinomycetes</taxon>
        <taxon>Micrococcales</taxon>
        <taxon>Micrococcaceae</taxon>
        <taxon>Arthrobacter</taxon>
    </lineage>
</organism>
<accession>A0A9X1MCP5</accession>
<dbReference type="NCBIfam" id="TIGR03543">
    <property type="entry name" value="divI1A_rptt_fam"/>
    <property type="match status" value="1"/>
</dbReference>
<comment type="caution">
    <text evidence="1">The sequence shown here is derived from an EMBL/GenBank/DDBJ whole genome shotgun (WGS) entry which is preliminary data.</text>
</comment>
<dbReference type="InterPro" id="IPR019933">
    <property type="entry name" value="DivIVA_domain"/>
</dbReference>
<dbReference type="Gene3D" id="6.10.250.660">
    <property type="match status" value="1"/>
</dbReference>
<dbReference type="InterPro" id="IPR019932">
    <property type="entry name" value="CHP03543"/>
</dbReference>
<dbReference type="Proteomes" id="UP001139158">
    <property type="component" value="Unassembled WGS sequence"/>
</dbReference>